<dbReference type="EMBL" id="CP013444">
    <property type="protein sequence ID" value="AOK19237.1"/>
    <property type="molecule type" value="Genomic_DNA"/>
</dbReference>
<proteinExistence type="predicted"/>
<accession>A0A1B4PZ66</accession>
<dbReference type="AlphaFoldDB" id="A0A1B4PZ66"/>
<feature type="region of interest" description="Disordered" evidence="1">
    <location>
        <begin position="362"/>
        <end position="384"/>
    </location>
</feature>
<feature type="region of interest" description="Disordered" evidence="1">
    <location>
        <begin position="405"/>
        <end position="446"/>
    </location>
</feature>
<dbReference type="Proteomes" id="UP000094776">
    <property type="component" value="Chromosome 2"/>
</dbReference>
<sequence>MAVLDRFRSDDLFAWLATYSPDVFPISQYVRLLDHDEFRLSEPITASASVGADAIWPSLILGELLAQGGNPESGITAVPLSRVQFCLGFTQARVSALFRSDSHALRVAADRIELLEKAEKRWRVVGVDVLRATWGLAEDAFGQDVFTRELVSLISWTFERQREQRGPQPPLPEELQAISLNLRKLATGPLEYRVEEFERATFALLANSHAVGSVAHARLPALLAALALWVGSGTGHVSLLAEVAEKLPATYAWFGAFAGALGPACWHADWARTTAAISKQLRNGFDIAAPSTADLAWAEFEWLLSVGQFDLLSRVPRASPKVVSVDVLPGAPASFRLSADEGHGTHGDAARFEPAATRQLKPAVTAGTPGPSTAPVPTREPARGSLRPEQIDAIAKAVATLSSLLDEARSPQPAVPDEDFELKPPPAAAKRTSASRKTSRKASARK</sequence>
<reference evidence="2 3" key="1">
    <citation type="submission" date="2015-12" db="EMBL/GenBank/DDBJ databases">
        <title>Diversity of Burkholderia near neighbor genomes.</title>
        <authorList>
            <person name="Sahl J."/>
            <person name="Wagner D."/>
            <person name="Keim P."/>
        </authorList>
    </citation>
    <scope>NUCLEOTIDE SEQUENCE [LARGE SCALE GENOMIC DNA]</scope>
    <source>
        <strain evidence="2 3">MSMB1184WGS</strain>
    </source>
</reference>
<protein>
    <submittedName>
        <fullName evidence="2">Uncharacterized protein</fullName>
    </submittedName>
</protein>
<name>A0A1B4PZ66_BURCE</name>
<gene>
    <name evidence="2" type="ORF">WT26_25155</name>
</gene>
<evidence type="ECO:0000313" key="3">
    <source>
        <dbReference type="Proteomes" id="UP000094776"/>
    </source>
</evidence>
<organism evidence="2 3">
    <name type="scientific">Burkholderia cepacia</name>
    <name type="common">Pseudomonas cepacia</name>
    <dbReference type="NCBI Taxonomy" id="292"/>
    <lineage>
        <taxon>Bacteria</taxon>
        <taxon>Pseudomonadati</taxon>
        <taxon>Pseudomonadota</taxon>
        <taxon>Betaproteobacteria</taxon>
        <taxon>Burkholderiales</taxon>
        <taxon>Burkholderiaceae</taxon>
        <taxon>Burkholderia</taxon>
        <taxon>Burkholderia cepacia complex</taxon>
    </lineage>
</organism>
<evidence type="ECO:0000313" key="2">
    <source>
        <dbReference type="EMBL" id="AOK19237.1"/>
    </source>
</evidence>
<evidence type="ECO:0000256" key="1">
    <source>
        <dbReference type="SAM" id="MobiDB-lite"/>
    </source>
</evidence>
<feature type="compositionally biased region" description="Basic residues" evidence="1">
    <location>
        <begin position="433"/>
        <end position="446"/>
    </location>
</feature>